<dbReference type="KEGG" id="kim:G3T16_15135"/>
<evidence type="ECO:0000313" key="1">
    <source>
        <dbReference type="EMBL" id="QIB66531.1"/>
    </source>
</evidence>
<organism evidence="1 2">
    <name type="scientific">Kineobactrum salinum</name>
    <dbReference type="NCBI Taxonomy" id="2708301"/>
    <lineage>
        <taxon>Bacteria</taxon>
        <taxon>Pseudomonadati</taxon>
        <taxon>Pseudomonadota</taxon>
        <taxon>Gammaproteobacteria</taxon>
        <taxon>Cellvibrionales</taxon>
        <taxon>Halieaceae</taxon>
        <taxon>Kineobactrum</taxon>
    </lineage>
</organism>
<keyword evidence="2" id="KW-1185">Reference proteome</keyword>
<protein>
    <submittedName>
        <fullName evidence="1">Uncharacterized protein</fullName>
    </submittedName>
</protein>
<proteinExistence type="predicted"/>
<dbReference type="EMBL" id="CP048711">
    <property type="protein sequence ID" value="QIB66531.1"/>
    <property type="molecule type" value="Genomic_DNA"/>
</dbReference>
<dbReference type="AlphaFoldDB" id="A0A6C0U365"/>
<dbReference type="Proteomes" id="UP000477680">
    <property type="component" value="Chromosome"/>
</dbReference>
<evidence type="ECO:0000313" key="2">
    <source>
        <dbReference type="Proteomes" id="UP000477680"/>
    </source>
</evidence>
<dbReference type="InterPro" id="IPR019238">
    <property type="entry name" value="AbiEi_2"/>
</dbReference>
<sequence length="199" mass="22301">MATDTDIGSVKSQLQQLATPGAGLLTADYVNPNMADKLRETGIQYFDVTGIAYLNQPPIYIHIKANKPELRVGTRTKAGEAFQPAGMKIVYAFLQDREVINVLYREIAELIQVALGALGEVFRDLLEQGILVEEINGARRIADYVQLLDKWVDAYPPKLGNKRRLGICTTDYPDWWQGIRPEEFEAVWGREVAAVEYTG</sequence>
<reference evidence="1 2" key="1">
    <citation type="submission" date="2020-02" db="EMBL/GenBank/DDBJ databases">
        <title>Genome sequencing for Kineobactrum sp. M2.</title>
        <authorList>
            <person name="Park S.-J."/>
        </authorList>
    </citation>
    <scope>NUCLEOTIDE SEQUENCE [LARGE SCALE GENOMIC DNA]</scope>
    <source>
        <strain evidence="1 2">M2</strain>
    </source>
</reference>
<gene>
    <name evidence="1" type="ORF">G3T16_15135</name>
</gene>
<name>A0A6C0U365_9GAMM</name>
<dbReference type="Pfam" id="PF09952">
    <property type="entry name" value="AbiEi_2"/>
    <property type="match status" value="1"/>
</dbReference>
<accession>A0A6C0U365</accession>